<evidence type="ECO:0008006" key="4">
    <source>
        <dbReference type="Google" id="ProtNLM"/>
    </source>
</evidence>
<evidence type="ECO:0000313" key="2">
    <source>
        <dbReference type="EMBL" id="OQR81704.1"/>
    </source>
</evidence>
<dbReference type="Pfam" id="PF09814">
    <property type="entry name" value="HECT_2"/>
    <property type="match status" value="1"/>
</dbReference>
<gene>
    <name evidence="2" type="ORF">THRCLA_11488</name>
</gene>
<dbReference type="InterPro" id="IPR019193">
    <property type="entry name" value="UBQ-conj_enz_E2-bd_prot"/>
</dbReference>
<dbReference type="OrthoDB" id="66510at2759"/>
<dbReference type="Proteomes" id="UP000243217">
    <property type="component" value="Unassembled WGS sequence"/>
</dbReference>
<protein>
    <recommendedName>
        <fullName evidence="4">Ubiquitin-conjugating enzyme E2C-binding protein</fullName>
    </recommendedName>
</protein>
<evidence type="ECO:0000313" key="3">
    <source>
        <dbReference type="Proteomes" id="UP000243217"/>
    </source>
</evidence>
<accession>A0A1V9Y7N0</accession>
<feature type="non-terminal residue" evidence="2">
    <location>
        <position position="408"/>
    </location>
</feature>
<sequence>MNPVAAAVNELEQAKADVAAALQQYESAHNVLKKVRDEYTTAEEERMQRSAEVDKLSQKLDATLSSVLNAPEYVIEFQANIGCYQCYVHIDIANETPVLVTIGKQVQLRVKNQTIFKVKFLHEIDAKYSTIRVQKDHIHLRLPLTGAAKEQRQTAMTAGMAARILSKEELEIGSYHTICCKCCEQVLSNDDCHWEKVLPLPSANWMEMVDFWGAAEGAFEYIPKDGIDAAVNRIYVGQSTLLVHKMNLRFDLDLTKTEVRCPKCTTVVGGQEATIQGITLEKYLIKVGDIFADYTVDSVIVTKLLEVIESDGLFRFNLVASDEPPIQIYLQVLSWDATIQSSATTKPQNVVKVLFTKEAQTMDSIPLKELVFPSDILQDVHTRLTESSQLLPASLTGLNNLTIGFLFG</sequence>
<dbReference type="AlphaFoldDB" id="A0A1V9Y7N0"/>
<dbReference type="GO" id="GO:0000209">
    <property type="term" value="P:protein polyubiquitination"/>
    <property type="evidence" value="ECO:0007669"/>
    <property type="project" value="TreeGrafter"/>
</dbReference>
<keyword evidence="3" id="KW-1185">Reference proteome</keyword>
<proteinExistence type="predicted"/>
<dbReference type="GO" id="GO:0030332">
    <property type="term" value="F:cyclin binding"/>
    <property type="evidence" value="ECO:0007669"/>
    <property type="project" value="TreeGrafter"/>
</dbReference>
<reference evidence="2 3" key="1">
    <citation type="journal article" date="2014" name="Genome Biol. Evol.">
        <title>The secreted proteins of Achlya hypogyna and Thraustotheca clavata identify the ancestral oomycete secretome and reveal gene acquisitions by horizontal gene transfer.</title>
        <authorList>
            <person name="Misner I."/>
            <person name="Blouin N."/>
            <person name="Leonard G."/>
            <person name="Richards T.A."/>
            <person name="Lane C.E."/>
        </authorList>
    </citation>
    <scope>NUCLEOTIDE SEQUENCE [LARGE SCALE GENOMIC DNA]</scope>
    <source>
        <strain evidence="2 3">ATCC 34112</strain>
    </source>
</reference>
<dbReference type="GO" id="GO:0043161">
    <property type="term" value="P:proteasome-mediated ubiquitin-dependent protein catabolic process"/>
    <property type="evidence" value="ECO:0007669"/>
    <property type="project" value="TreeGrafter"/>
</dbReference>
<organism evidence="2 3">
    <name type="scientific">Thraustotheca clavata</name>
    <dbReference type="NCBI Taxonomy" id="74557"/>
    <lineage>
        <taxon>Eukaryota</taxon>
        <taxon>Sar</taxon>
        <taxon>Stramenopiles</taxon>
        <taxon>Oomycota</taxon>
        <taxon>Saprolegniomycetes</taxon>
        <taxon>Saprolegniales</taxon>
        <taxon>Achlyaceae</taxon>
        <taxon>Thraustotheca</taxon>
    </lineage>
</organism>
<name>A0A1V9Y7N0_9STRA</name>
<feature type="coiled-coil region" evidence="1">
    <location>
        <begin position="4"/>
        <end position="52"/>
    </location>
</feature>
<dbReference type="GO" id="GO:0061630">
    <property type="term" value="F:ubiquitin protein ligase activity"/>
    <property type="evidence" value="ECO:0007669"/>
    <property type="project" value="TreeGrafter"/>
</dbReference>
<dbReference type="GO" id="GO:0031624">
    <property type="term" value="F:ubiquitin conjugating enzyme binding"/>
    <property type="evidence" value="ECO:0007669"/>
    <property type="project" value="TreeGrafter"/>
</dbReference>
<dbReference type="GO" id="GO:0051865">
    <property type="term" value="P:protein autoubiquitination"/>
    <property type="evidence" value="ECO:0007669"/>
    <property type="project" value="TreeGrafter"/>
</dbReference>
<dbReference type="GO" id="GO:0006513">
    <property type="term" value="P:protein monoubiquitination"/>
    <property type="evidence" value="ECO:0007669"/>
    <property type="project" value="TreeGrafter"/>
</dbReference>
<dbReference type="EMBL" id="JNBS01004924">
    <property type="protein sequence ID" value="OQR81704.1"/>
    <property type="molecule type" value="Genomic_DNA"/>
</dbReference>
<comment type="caution">
    <text evidence="2">The sequence shown here is derived from an EMBL/GenBank/DDBJ whole genome shotgun (WGS) entry which is preliminary data.</text>
</comment>
<dbReference type="PANTHER" id="PTHR31531">
    <property type="entry name" value="E3 UBIQUITIN-PROTEIN LIGASE E3D FAMILY MEMBER"/>
    <property type="match status" value="1"/>
</dbReference>
<dbReference type="GO" id="GO:0000151">
    <property type="term" value="C:ubiquitin ligase complex"/>
    <property type="evidence" value="ECO:0007669"/>
    <property type="project" value="TreeGrafter"/>
</dbReference>
<dbReference type="GO" id="GO:0005829">
    <property type="term" value="C:cytosol"/>
    <property type="evidence" value="ECO:0007669"/>
    <property type="project" value="TreeGrafter"/>
</dbReference>
<dbReference type="GO" id="GO:0005634">
    <property type="term" value="C:nucleus"/>
    <property type="evidence" value="ECO:0007669"/>
    <property type="project" value="TreeGrafter"/>
</dbReference>
<keyword evidence="1" id="KW-0175">Coiled coil</keyword>
<dbReference type="STRING" id="74557.A0A1V9Y7N0"/>
<dbReference type="PANTHER" id="PTHR31531:SF2">
    <property type="entry name" value="E3 UBIQUITIN-PROTEIN LIGASE E3D"/>
    <property type="match status" value="1"/>
</dbReference>
<evidence type="ECO:0000256" key="1">
    <source>
        <dbReference type="SAM" id="Coils"/>
    </source>
</evidence>